<evidence type="ECO:0000313" key="13">
    <source>
        <dbReference type="EMBL" id="CAG7911936.1"/>
    </source>
</evidence>
<keyword evidence="6 9" id="KW-0694">RNA-binding</keyword>
<dbReference type="SUPFAM" id="SSF46785">
    <property type="entry name" value="Winged helix' DNA-binding domain"/>
    <property type="match status" value="1"/>
</dbReference>
<reference evidence="13 14" key="1">
    <citation type="submission" date="2021-07" db="EMBL/GenBank/DDBJ databases">
        <authorList>
            <consortium name="Genoscope - CEA"/>
            <person name="William W."/>
        </authorList>
    </citation>
    <scope>NUCLEOTIDE SEQUENCE [LARGE SCALE GENOMIC DNA]</scope>
</reference>
<dbReference type="SMART" id="SM01178">
    <property type="entry name" value="DUF4217"/>
    <property type="match status" value="1"/>
</dbReference>
<feature type="region of interest" description="Disordered" evidence="10">
    <location>
        <begin position="683"/>
        <end position="763"/>
    </location>
</feature>
<name>A0A8D9MHI9_BRACM</name>
<dbReference type="EC" id="3.6.4.13" evidence="9"/>
<dbReference type="FunFam" id="1.10.10.580:FF:000007">
    <property type="entry name" value="Sister chromatid cohesion 1 protein 1"/>
    <property type="match status" value="1"/>
</dbReference>
<dbReference type="Gene3D" id="1.10.10.580">
    <property type="entry name" value="Structural maintenance of chromosome 1. Chain E"/>
    <property type="match status" value="1"/>
</dbReference>
<protein>
    <recommendedName>
        <fullName evidence="9">ATP-dependent RNA helicase</fullName>
        <ecNumber evidence="9">3.6.4.13</ecNumber>
    </recommendedName>
</protein>
<feature type="compositionally biased region" description="Basic and acidic residues" evidence="10">
    <location>
        <begin position="741"/>
        <end position="751"/>
    </location>
</feature>
<dbReference type="PROSITE" id="PS51192">
    <property type="entry name" value="HELICASE_ATP_BIND_1"/>
    <property type="match status" value="1"/>
</dbReference>
<evidence type="ECO:0000256" key="3">
    <source>
        <dbReference type="ARBA" id="ARBA00022801"/>
    </source>
</evidence>
<dbReference type="Gene3D" id="3.40.50.300">
    <property type="entry name" value="P-loop containing nucleotide triphosphate hydrolases"/>
    <property type="match status" value="2"/>
</dbReference>
<comment type="domain">
    <text evidence="9">The Q motif is unique to and characteristic of the DEAD box family of RNA helicases and controls ATP binding and hydrolysis.</text>
</comment>
<feature type="compositionally biased region" description="Basic and acidic residues" evidence="10">
    <location>
        <begin position="723"/>
        <end position="732"/>
    </location>
</feature>
<evidence type="ECO:0000259" key="11">
    <source>
        <dbReference type="PROSITE" id="PS51192"/>
    </source>
</evidence>
<dbReference type="InterPro" id="IPR006910">
    <property type="entry name" value="Rad21_Rec8_N"/>
</dbReference>
<dbReference type="Proteomes" id="UP000694005">
    <property type="component" value="Chromosome A10"/>
</dbReference>
<evidence type="ECO:0000256" key="9">
    <source>
        <dbReference type="RuleBase" id="RU365068"/>
    </source>
</evidence>
<comment type="similarity">
    <text evidence="1">Belongs to the rad21 family.</text>
</comment>
<keyword evidence="3 9" id="KW-0378">Hydrolase</keyword>
<dbReference type="InterPro" id="IPR014001">
    <property type="entry name" value="Helicase_ATP-bd"/>
</dbReference>
<comment type="function">
    <text evidence="9">RNA helicase.</text>
</comment>
<proteinExistence type="inferred from homology"/>
<evidence type="ECO:0000256" key="8">
    <source>
        <dbReference type="ARBA" id="ARBA00047984"/>
    </source>
</evidence>
<dbReference type="SMART" id="SM00490">
    <property type="entry name" value="HELICc"/>
    <property type="match status" value="1"/>
</dbReference>
<feature type="compositionally biased region" description="Basic and acidic residues" evidence="10">
    <location>
        <begin position="865"/>
        <end position="877"/>
    </location>
</feature>
<dbReference type="PROSITE" id="PS00039">
    <property type="entry name" value="DEAD_ATP_HELICASE"/>
    <property type="match status" value="1"/>
</dbReference>
<dbReference type="Pfam" id="PF13959">
    <property type="entry name" value="CTE_SPB4"/>
    <property type="match status" value="1"/>
</dbReference>
<evidence type="ECO:0000256" key="4">
    <source>
        <dbReference type="ARBA" id="ARBA00022806"/>
    </source>
</evidence>
<evidence type="ECO:0000256" key="5">
    <source>
        <dbReference type="ARBA" id="ARBA00022840"/>
    </source>
</evidence>
<dbReference type="InterPro" id="IPR011545">
    <property type="entry name" value="DEAD/DEAH_box_helicase_dom"/>
</dbReference>
<dbReference type="SMART" id="SM00487">
    <property type="entry name" value="DEXDc"/>
    <property type="match status" value="1"/>
</dbReference>
<keyword evidence="5 9" id="KW-0067">ATP-binding</keyword>
<keyword evidence="2 9" id="KW-0547">Nucleotide-binding</keyword>
<evidence type="ECO:0000313" key="14">
    <source>
        <dbReference type="Proteomes" id="UP000694005"/>
    </source>
</evidence>
<dbReference type="InterPro" id="IPR027417">
    <property type="entry name" value="P-loop_NTPase"/>
</dbReference>
<keyword evidence="4 9" id="KW-0347">Helicase</keyword>
<dbReference type="CDD" id="cd21793">
    <property type="entry name" value="Rad21_Rec8_M_AtSYN1-like"/>
    <property type="match status" value="1"/>
</dbReference>
<dbReference type="PROSITE" id="PS51194">
    <property type="entry name" value="HELICASE_CTER"/>
    <property type="match status" value="1"/>
</dbReference>
<dbReference type="Pfam" id="PF04824">
    <property type="entry name" value="Rad21_Rec8"/>
    <property type="match status" value="1"/>
</dbReference>
<organism evidence="13 14">
    <name type="scientific">Brassica campestris</name>
    <name type="common">Field mustard</name>
    <dbReference type="NCBI Taxonomy" id="3711"/>
    <lineage>
        <taxon>Eukaryota</taxon>
        <taxon>Viridiplantae</taxon>
        <taxon>Streptophyta</taxon>
        <taxon>Embryophyta</taxon>
        <taxon>Tracheophyta</taxon>
        <taxon>Spermatophyta</taxon>
        <taxon>Magnoliopsida</taxon>
        <taxon>eudicotyledons</taxon>
        <taxon>Gunneridae</taxon>
        <taxon>Pentapetalae</taxon>
        <taxon>rosids</taxon>
        <taxon>malvids</taxon>
        <taxon>Brassicales</taxon>
        <taxon>Brassicaceae</taxon>
        <taxon>Brassiceae</taxon>
        <taxon>Brassica</taxon>
    </lineage>
</organism>
<dbReference type="Pfam" id="PF00270">
    <property type="entry name" value="DEAD"/>
    <property type="match status" value="1"/>
</dbReference>
<evidence type="ECO:0000256" key="1">
    <source>
        <dbReference type="ARBA" id="ARBA00009870"/>
    </source>
</evidence>
<feature type="domain" description="Helicase C-terminal" evidence="12">
    <location>
        <begin position="264"/>
        <end position="420"/>
    </location>
</feature>
<dbReference type="GO" id="GO:0016787">
    <property type="term" value="F:hydrolase activity"/>
    <property type="evidence" value="ECO:0007669"/>
    <property type="project" value="UniProtKB-KW"/>
</dbReference>
<feature type="region of interest" description="Disordered" evidence="10">
    <location>
        <begin position="841"/>
        <end position="887"/>
    </location>
</feature>
<dbReference type="Gramene" id="A10p31820.2_BraZ1">
    <property type="protein sequence ID" value="A10p31820.2_BraZ1.CDS"/>
    <property type="gene ID" value="A10g31820.2_BraZ1"/>
</dbReference>
<evidence type="ECO:0000259" key="12">
    <source>
        <dbReference type="PROSITE" id="PS51194"/>
    </source>
</evidence>
<dbReference type="InterPro" id="IPR036390">
    <property type="entry name" value="WH_DNA-bd_sf"/>
</dbReference>
<comment type="similarity">
    <text evidence="7">Belongs to the DEAD box helicase family. DDX55/SPB4 subfamily.</text>
</comment>
<accession>A0A8D9MHI9</accession>
<dbReference type="CDD" id="cd17960">
    <property type="entry name" value="DEADc_DDX55"/>
    <property type="match status" value="1"/>
</dbReference>
<evidence type="ECO:0000256" key="2">
    <source>
        <dbReference type="ARBA" id="ARBA00022741"/>
    </source>
</evidence>
<dbReference type="Pfam" id="PF04825">
    <property type="entry name" value="Rad21_Rec8_N"/>
    <property type="match status" value="1"/>
</dbReference>
<dbReference type="CDD" id="cd18787">
    <property type="entry name" value="SF2_C_DEAD"/>
    <property type="match status" value="1"/>
</dbReference>
<dbReference type="InterPro" id="IPR025313">
    <property type="entry name" value="SPB4-like_CTE"/>
</dbReference>
<dbReference type="InterPro" id="IPR006909">
    <property type="entry name" value="Rad21/Rec8_C_eu"/>
</dbReference>
<comment type="catalytic activity">
    <reaction evidence="8 9">
        <text>ATP + H2O = ADP + phosphate + H(+)</text>
        <dbReference type="Rhea" id="RHEA:13065"/>
        <dbReference type="ChEBI" id="CHEBI:15377"/>
        <dbReference type="ChEBI" id="CHEBI:15378"/>
        <dbReference type="ChEBI" id="CHEBI:30616"/>
        <dbReference type="ChEBI" id="CHEBI:43474"/>
        <dbReference type="ChEBI" id="CHEBI:456216"/>
        <dbReference type="EC" id="3.6.4.13"/>
    </reaction>
</comment>
<dbReference type="InterPro" id="IPR000629">
    <property type="entry name" value="RNA-helicase_DEAD-box_CS"/>
</dbReference>
<feature type="domain" description="Helicase ATP-binding" evidence="11">
    <location>
        <begin position="50"/>
        <end position="229"/>
    </location>
</feature>
<evidence type="ECO:0000256" key="6">
    <source>
        <dbReference type="ARBA" id="ARBA00022884"/>
    </source>
</evidence>
<evidence type="ECO:0000256" key="7">
    <source>
        <dbReference type="ARBA" id="ARBA00038002"/>
    </source>
</evidence>
<feature type="compositionally biased region" description="Basic residues" evidence="10">
    <location>
        <begin position="960"/>
        <end position="970"/>
    </location>
</feature>
<dbReference type="Pfam" id="PF00271">
    <property type="entry name" value="Helicase_C"/>
    <property type="match status" value="1"/>
</dbReference>
<dbReference type="AlphaFoldDB" id="A0A8D9MHI9"/>
<dbReference type="EMBL" id="LS974626">
    <property type="protein sequence ID" value="CAG7911936.1"/>
    <property type="molecule type" value="Genomic_DNA"/>
</dbReference>
<dbReference type="GO" id="GO:0003724">
    <property type="term" value="F:RNA helicase activity"/>
    <property type="evidence" value="ECO:0007669"/>
    <property type="project" value="UniProtKB-EC"/>
</dbReference>
<dbReference type="SUPFAM" id="SSF52540">
    <property type="entry name" value="P-loop containing nucleoside triphosphate hydrolases"/>
    <property type="match status" value="1"/>
</dbReference>
<dbReference type="PANTHER" id="PTHR24031">
    <property type="entry name" value="RNA HELICASE"/>
    <property type="match status" value="1"/>
</dbReference>
<dbReference type="FunFam" id="3.40.50.300:FF:000877">
    <property type="entry name" value="RNA helicase"/>
    <property type="match status" value="1"/>
</dbReference>
<gene>
    <name evidence="13" type="ORF">BRAPAZ1V2_A10P31820.2</name>
</gene>
<dbReference type="InterPro" id="IPR023093">
    <property type="entry name" value="ScpA-like_C"/>
</dbReference>
<dbReference type="GO" id="GO:0005524">
    <property type="term" value="F:ATP binding"/>
    <property type="evidence" value="ECO:0007669"/>
    <property type="project" value="UniProtKB-UniRule"/>
</dbReference>
<evidence type="ECO:0000256" key="10">
    <source>
        <dbReference type="SAM" id="MobiDB-lite"/>
    </source>
</evidence>
<dbReference type="GO" id="GO:0003723">
    <property type="term" value="F:RNA binding"/>
    <property type="evidence" value="ECO:0007669"/>
    <property type="project" value="UniProtKB-UniRule"/>
</dbReference>
<sequence>MDPSPNTNEALTETRFSDLKPPLSEDIIEALLQSGPPGFEFCTPVQAATIPLLCSHKDVAVDAATGSGKTLAFVLPLVEILRRSTSYPPKPHQVMGVIISPTRELSTQIYNVAQPFVSTLPNVNSVLLVGGRDVRADMKIIEEEGCNLLIGTPGRLSDIMERMDILDFRNLEILILDEADRLLEMGFQKQVNSIISRLPKQRRTGLFSATQTEGVEELAKAGLRNPVRVEVRAESKSASLTNSKIPSGLHLEYLVCEADKKSSQLVDLLVRNKNKKLIVYFMTCASVDYWGLVLSNIPALKSISLIPIHGDMKQNARDKALASFTKASSGVLLCTDVAARGLDIPGIDYVVQYDLPQDPKTFIHRVGRTARLGKEGRSIVFLLPEEEDYVEFMRRRGVFCQEKKCSEEASDVIPIIRSLAMKDRAVYEKGKRAFVSFVHGYKEHECSYILRWQSLEIGKLAMGYGLLHVPSMSEVKQKRLSSEGFSPVEGVLKFEDIKFKMAATLHAKINRKKLNKLDIIQICEEILNPSVPMALRLSGILMGGVVIVYERKVKLLFDDVTRLLVEINGAWRTKAAPDPTLLPKGRTHARKEAVTLPDKDEADFGDFEQTRSQLPKFPNFMDFQQSYISMRLDEPNVNDNPEQEDLHQAAAENITLFEYHASYQTNTETYDRFERFDIEGDDETQLNFNPREGSQIPPTLIPSPPRHHDFPEGGNPTSPQRQEQQENGRDAFPEQTAEQNIPDREDQDVPRPTKRRARRTATSAMDCEQTIIAGNQYQSWLQDTSHILLRGKKRKARGPASPSIEVTKRMKLPVTQLFEEHVDGSYPPQLMELWSKCTQPLQASTSETGRPDLSAEHSPGFGQERMQDHHQTDHHQGTETSFQNLGSPAERLRNVLAEKDGSIEGLMARSRASAENNNQAAADISVTPLYSGDDVRSMPSTPSARGAASINIEINSNSRRLNRKRQHSSPRRGLEPVAEDRTWEHRAYDFEFSMLPEKGGFTADNEVLAETGPTQTQKPVTTHTDEKITDSIKSHLKTHFETPGAPQVESLNKLAIGMKRNAAAQLFYQSCVLATRGVIKVEQTQPYGDILIARGPNM</sequence>
<feature type="region of interest" description="Disordered" evidence="10">
    <location>
        <begin position="955"/>
        <end position="978"/>
    </location>
</feature>
<dbReference type="InterPro" id="IPR001650">
    <property type="entry name" value="Helicase_C-like"/>
</dbReference>